<dbReference type="GO" id="GO:0005634">
    <property type="term" value="C:nucleus"/>
    <property type="evidence" value="ECO:0007669"/>
    <property type="project" value="TreeGrafter"/>
</dbReference>
<dbReference type="Pfam" id="PF10545">
    <property type="entry name" value="MADF_DNA_bdg"/>
    <property type="match status" value="1"/>
</dbReference>
<dbReference type="PANTHER" id="PTHR12243">
    <property type="entry name" value="MADF DOMAIN TRANSCRIPTION FACTOR"/>
    <property type="match status" value="1"/>
</dbReference>
<feature type="region of interest" description="Disordered" evidence="1">
    <location>
        <begin position="214"/>
        <end position="267"/>
    </location>
</feature>
<dbReference type="GO" id="GO:0006357">
    <property type="term" value="P:regulation of transcription by RNA polymerase II"/>
    <property type="evidence" value="ECO:0007669"/>
    <property type="project" value="TreeGrafter"/>
</dbReference>
<dbReference type="PANTHER" id="PTHR12243:SF69">
    <property type="entry name" value="SI:CH73-59F11.3"/>
    <property type="match status" value="1"/>
</dbReference>
<dbReference type="InterPro" id="IPR006578">
    <property type="entry name" value="MADF-dom"/>
</dbReference>
<dbReference type="EMBL" id="JAWZYT010000936">
    <property type="protein sequence ID" value="KAK4317260.1"/>
    <property type="molecule type" value="Genomic_DNA"/>
</dbReference>
<accession>A0AAE1Q0P2</accession>
<dbReference type="Proteomes" id="UP001292094">
    <property type="component" value="Unassembled WGS sequence"/>
</dbReference>
<dbReference type="PROSITE" id="PS51029">
    <property type="entry name" value="MADF"/>
    <property type="match status" value="1"/>
</dbReference>
<name>A0AAE1Q0P2_9EUCA</name>
<evidence type="ECO:0000259" key="2">
    <source>
        <dbReference type="PROSITE" id="PS51029"/>
    </source>
</evidence>
<evidence type="ECO:0000313" key="3">
    <source>
        <dbReference type="EMBL" id="KAK4317260.1"/>
    </source>
</evidence>
<evidence type="ECO:0000313" key="4">
    <source>
        <dbReference type="Proteomes" id="UP001292094"/>
    </source>
</evidence>
<dbReference type="GO" id="GO:0005667">
    <property type="term" value="C:transcription regulator complex"/>
    <property type="evidence" value="ECO:0007669"/>
    <property type="project" value="TreeGrafter"/>
</dbReference>
<keyword evidence="4" id="KW-1185">Reference proteome</keyword>
<feature type="domain" description="MADF" evidence="2">
    <location>
        <begin position="115"/>
        <end position="208"/>
    </location>
</feature>
<dbReference type="InterPro" id="IPR039353">
    <property type="entry name" value="TF_Adf1"/>
</dbReference>
<feature type="compositionally biased region" description="Low complexity" evidence="1">
    <location>
        <begin position="220"/>
        <end position="232"/>
    </location>
</feature>
<reference evidence="3" key="1">
    <citation type="submission" date="2023-11" db="EMBL/GenBank/DDBJ databases">
        <title>Genome assemblies of two species of porcelain crab, Petrolisthes cinctipes and Petrolisthes manimaculis (Anomura: Porcellanidae).</title>
        <authorList>
            <person name="Angst P."/>
        </authorList>
    </citation>
    <scope>NUCLEOTIDE SEQUENCE</scope>
    <source>
        <strain evidence="3">PB745_02</strain>
        <tissue evidence="3">Gill</tissue>
    </source>
</reference>
<sequence length="267" mass="30209">MMKPYFRSGTVGTVVEPESPAMVVGPTTEVVTEEEEWPQASSEVVTAEAWAGNRDATLREKLSHLTPDQQEELESNLSRFPEVFGDSPGLTGPLVAPSHLQQIVIRMTTVDIDESLINMMSSYPWIYDTTHEKYKDIIMKRNSWSEIANRLKMNEEQCKKRWASIRDRYVRLKRTLEKPILCGSGADTIPKVKWELYHLMDTLLHHCRAHRKGGNSFELTSTPETSTTPSPETSDHLDTPSLSSSNELEAAGTIQQSNNEDYKEILV</sequence>
<comment type="caution">
    <text evidence="3">The sequence shown here is derived from an EMBL/GenBank/DDBJ whole genome shotgun (WGS) entry which is preliminary data.</text>
</comment>
<organism evidence="3 4">
    <name type="scientific">Petrolisthes manimaculis</name>
    <dbReference type="NCBI Taxonomy" id="1843537"/>
    <lineage>
        <taxon>Eukaryota</taxon>
        <taxon>Metazoa</taxon>
        <taxon>Ecdysozoa</taxon>
        <taxon>Arthropoda</taxon>
        <taxon>Crustacea</taxon>
        <taxon>Multicrustacea</taxon>
        <taxon>Malacostraca</taxon>
        <taxon>Eumalacostraca</taxon>
        <taxon>Eucarida</taxon>
        <taxon>Decapoda</taxon>
        <taxon>Pleocyemata</taxon>
        <taxon>Anomura</taxon>
        <taxon>Galatheoidea</taxon>
        <taxon>Porcellanidae</taxon>
        <taxon>Petrolisthes</taxon>
    </lineage>
</organism>
<proteinExistence type="predicted"/>
<protein>
    <recommendedName>
        <fullName evidence="2">MADF domain-containing protein</fullName>
    </recommendedName>
</protein>
<feature type="compositionally biased region" description="Polar residues" evidence="1">
    <location>
        <begin position="240"/>
        <end position="259"/>
    </location>
</feature>
<dbReference type="AlphaFoldDB" id="A0AAE1Q0P2"/>
<evidence type="ECO:0000256" key="1">
    <source>
        <dbReference type="SAM" id="MobiDB-lite"/>
    </source>
</evidence>
<gene>
    <name evidence="3" type="ORF">Pmani_011649</name>
</gene>
<dbReference type="SMART" id="SM00595">
    <property type="entry name" value="MADF"/>
    <property type="match status" value="1"/>
</dbReference>